<reference evidence="2 3" key="1">
    <citation type="submission" date="2021-05" db="EMBL/GenBank/DDBJ databases">
        <title>Genome Assembly of Synthetic Allotetraploid Brassica napus Reveals Homoeologous Exchanges between Subgenomes.</title>
        <authorList>
            <person name="Davis J.T."/>
        </authorList>
    </citation>
    <scope>NUCLEOTIDE SEQUENCE [LARGE SCALE GENOMIC DNA]</scope>
    <source>
        <strain evidence="3">cv. Da-Ae</strain>
        <tissue evidence="2">Seedling</tissue>
    </source>
</reference>
<protein>
    <submittedName>
        <fullName evidence="2">Uncharacterized protein</fullName>
    </submittedName>
</protein>
<feature type="non-terminal residue" evidence="2">
    <location>
        <position position="1"/>
    </location>
</feature>
<accession>A0ABQ8C256</accession>
<feature type="region of interest" description="Disordered" evidence="1">
    <location>
        <begin position="64"/>
        <end position="132"/>
    </location>
</feature>
<evidence type="ECO:0000256" key="1">
    <source>
        <dbReference type="SAM" id="MobiDB-lite"/>
    </source>
</evidence>
<dbReference type="Proteomes" id="UP000824890">
    <property type="component" value="Unassembled WGS sequence"/>
</dbReference>
<evidence type="ECO:0000313" key="2">
    <source>
        <dbReference type="EMBL" id="KAH0911135.1"/>
    </source>
</evidence>
<proteinExistence type="predicted"/>
<evidence type="ECO:0000313" key="3">
    <source>
        <dbReference type="Proteomes" id="UP000824890"/>
    </source>
</evidence>
<comment type="caution">
    <text evidence="2">The sequence shown here is derived from an EMBL/GenBank/DDBJ whole genome shotgun (WGS) entry which is preliminary data.</text>
</comment>
<gene>
    <name evidence="2" type="ORF">HID58_034456</name>
</gene>
<sequence length="132" mass="15019">SLLRQNPNFSSPRTLITMAKSMRCKRVKRLRAIRREIVEKEAFTLTRDDAKSAAIEAALAAPKLPVRQPPPSPFMEVATPTPESTSASVHDMEMDDEKRNKSLKPIGRKLKKKFKMGMKNRRSKGFLRGKRV</sequence>
<feature type="compositionally biased region" description="Basic residues" evidence="1">
    <location>
        <begin position="106"/>
        <end position="132"/>
    </location>
</feature>
<keyword evidence="3" id="KW-1185">Reference proteome</keyword>
<dbReference type="PANTHER" id="PTHR36320">
    <property type="entry name" value="OS04G0611300 PROTEIN"/>
    <property type="match status" value="1"/>
</dbReference>
<feature type="compositionally biased region" description="Basic and acidic residues" evidence="1">
    <location>
        <begin position="90"/>
        <end position="100"/>
    </location>
</feature>
<dbReference type="EMBL" id="JAGKQM010000009">
    <property type="protein sequence ID" value="KAH0911135.1"/>
    <property type="molecule type" value="Genomic_DNA"/>
</dbReference>
<dbReference type="PANTHER" id="PTHR36320:SF2">
    <property type="entry name" value="GENOME ASSEMBLY, CHROMOSOME: A07"/>
    <property type="match status" value="1"/>
</dbReference>
<name>A0ABQ8C256_BRANA</name>
<organism evidence="2 3">
    <name type="scientific">Brassica napus</name>
    <name type="common">Rape</name>
    <dbReference type="NCBI Taxonomy" id="3708"/>
    <lineage>
        <taxon>Eukaryota</taxon>
        <taxon>Viridiplantae</taxon>
        <taxon>Streptophyta</taxon>
        <taxon>Embryophyta</taxon>
        <taxon>Tracheophyta</taxon>
        <taxon>Spermatophyta</taxon>
        <taxon>Magnoliopsida</taxon>
        <taxon>eudicotyledons</taxon>
        <taxon>Gunneridae</taxon>
        <taxon>Pentapetalae</taxon>
        <taxon>rosids</taxon>
        <taxon>malvids</taxon>
        <taxon>Brassicales</taxon>
        <taxon>Brassicaceae</taxon>
        <taxon>Brassiceae</taxon>
        <taxon>Brassica</taxon>
    </lineage>
</organism>